<keyword evidence="2" id="KW-1185">Reference proteome</keyword>
<reference evidence="1" key="1">
    <citation type="submission" date="2022-04" db="EMBL/GenBank/DDBJ databases">
        <title>Genome of the entomopathogenic fungus Entomophthora muscae.</title>
        <authorList>
            <person name="Elya C."/>
            <person name="Lovett B.R."/>
            <person name="Lee E."/>
            <person name="Macias A.M."/>
            <person name="Hajek A.E."/>
            <person name="De Bivort B.L."/>
            <person name="Kasson M.T."/>
            <person name="De Fine Licht H.H."/>
            <person name="Stajich J.E."/>
        </authorList>
    </citation>
    <scope>NUCLEOTIDE SEQUENCE</scope>
    <source>
        <strain evidence="1">Berkeley</strain>
    </source>
</reference>
<comment type="caution">
    <text evidence="1">The sequence shown here is derived from an EMBL/GenBank/DDBJ whole genome shotgun (WGS) entry which is preliminary data.</text>
</comment>
<proteinExistence type="predicted"/>
<evidence type="ECO:0000313" key="1">
    <source>
        <dbReference type="EMBL" id="KAJ9053942.1"/>
    </source>
</evidence>
<organism evidence="1 2">
    <name type="scientific">Entomophthora muscae</name>
    <dbReference type="NCBI Taxonomy" id="34485"/>
    <lineage>
        <taxon>Eukaryota</taxon>
        <taxon>Fungi</taxon>
        <taxon>Fungi incertae sedis</taxon>
        <taxon>Zoopagomycota</taxon>
        <taxon>Entomophthoromycotina</taxon>
        <taxon>Entomophthoromycetes</taxon>
        <taxon>Entomophthorales</taxon>
        <taxon>Entomophthoraceae</taxon>
        <taxon>Entomophthora</taxon>
    </lineage>
</organism>
<sequence length="77" mass="8387">MAHVVRYVKGQLVECPLCIVRYTGRQVGKLGCNTRDVVAKVFSIIGGIPVLSEHQDALKFSKTPTTLGMTADKLLDV</sequence>
<accession>A0ACC2RV56</accession>
<protein>
    <submittedName>
        <fullName evidence="1">Uncharacterized protein</fullName>
    </submittedName>
</protein>
<name>A0ACC2RV56_9FUNG</name>
<gene>
    <name evidence="1" type="ORF">DSO57_1019448</name>
</gene>
<evidence type="ECO:0000313" key="2">
    <source>
        <dbReference type="Proteomes" id="UP001165960"/>
    </source>
</evidence>
<dbReference type="EMBL" id="QTSX02006477">
    <property type="protein sequence ID" value="KAJ9053942.1"/>
    <property type="molecule type" value="Genomic_DNA"/>
</dbReference>
<dbReference type="Proteomes" id="UP001165960">
    <property type="component" value="Unassembled WGS sequence"/>
</dbReference>